<accession>F7AKU5</accession>
<dbReference type="InParanoid" id="F7AKU5"/>
<feature type="domain" description="CUB" evidence="5">
    <location>
        <begin position="404"/>
        <end position="511"/>
    </location>
</feature>
<dbReference type="CDD" id="cd00041">
    <property type="entry name" value="CUB"/>
    <property type="match status" value="4"/>
</dbReference>
<evidence type="ECO:0000256" key="4">
    <source>
        <dbReference type="SAM" id="SignalP"/>
    </source>
</evidence>
<evidence type="ECO:0000313" key="7">
    <source>
        <dbReference type="Proteomes" id="UP000008144"/>
    </source>
</evidence>
<evidence type="ECO:0000259" key="5">
    <source>
        <dbReference type="PROSITE" id="PS01180"/>
    </source>
</evidence>
<keyword evidence="2" id="KW-1015">Disulfide bond</keyword>
<dbReference type="HOGENOM" id="CLU_520294_0_0_1"/>
<comment type="caution">
    <text evidence="3">Lacks conserved residue(s) required for the propagation of feature annotation.</text>
</comment>
<dbReference type="PANTHER" id="PTHR24251">
    <property type="entry name" value="OVOCHYMASE-RELATED"/>
    <property type="match status" value="1"/>
</dbReference>
<keyword evidence="4" id="KW-0732">Signal</keyword>
<feature type="domain" description="CUB" evidence="5">
    <location>
        <begin position="151"/>
        <end position="258"/>
    </location>
</feature>
<reference evidence="6" key="3">
    <citation type="submission" date="2025-08" db="UniProtKB">
        <authorList>
            <consortium name="Ensembl"/>
        </authorList>
    </citation>
    <scope>IDENTIFICATION</scope>
</reference>
<dbReference type="GeneTree" id="ENSGT00940000167878"/>
<feature type="domain" description="CUB" evidence="5">
    <location>
        <begin position="26"/>
        <end position="133"/>
    </location>
</feature>
<dbReference type="Pfam" id="PF00431">
    <property type="entry name" value="CUB"/>
    <property type="match status" value="4"/>
</dbReference>
<dbReference type="Ensembl" id="ENSCINT00000003802.3">
    <property type="protein sequence ID" value="ENSCINP00000003802.3"/>
    <property type="gene ID" value="ENSCING00000001891.3"/>
</dbReference>
<dbReference type="OMA" id="FHLEGSH"/>
<dbReference type="EMBL" id="EAAA01002854">
    <property type="status" value="NOT_ANNOTATED_CDS"/>
    <property type="molecule type" value="Genomic_DNA"/>
</dbReference>
<sequence length="524" mass="59527">MNWLSSTLIFVGLVYYQLADGQTYTCSRPSRLIATNQTQLLKSPGRSSNINYPNNLRCIWNITAPPGMLVRFTVQTLRTERCCDYLQVRWDNSVVRLRDRRSNITFVSNAINLFFRTDGSVRLWGFVANYIIVNSTVGSYTTPPTTTVAPCGFSANATNFSRPLNSPGYPRSYGNYLNCNWYLTARPGYFVQFILVRLTTERCCDRLRVYGSFPYMRQFAGYVTRSTTVVSVNNTMRLYFRSDGSVTRSGFRGYFRETSVAMTTPAPTTTTPPTTPVPCGGNLTATNVSQDFYTPGWSSRYRNNLRCYWYIYARPGWQVHIQVVSVDTESCCDRLRITAPGQTYTINGRSSVIRNYISPANRFTLYFRTDSSVTRRGIYLRYQETRNNQIPTTPTIPPTTPEPCGTNYEVLSSEQPLRSPNYPNPYLSSRVCVWILTAPQNSKIKLRLSSFSTENCCDILDITNVLNRRVVELGGNLSSTVYYSSTNMMTLTFRTDDNNNMQGFEFFFSIATGPIPTQRPAGQT</sequence>
<dbReference type="GO" id="GO:0005615">
    <property type="term" value="C:extracellular space"/>
    <property type="evidence" value="ECO:0000318"/>
    <property type="project" value="GO_Central"/>
</dbReference>
<dbReference type="SMART" id="SM00042">
    <property type="entry name" value="CUB"/>
    <property type="match status" value="4"/>
</dbReference>
<dbReference type="Proteomes" id="UP000008144">
    <property type="component" value="Chromosome 9"/>
</dbReference>
<keyword evidence="1" id="KW-0677">Repeat</keyword>
<evidence type="ECO:0000256" key="2">
    <source>
        <dbReference type="ARBA" id="ARBA00023157"/>
    </source>
</evidence>
<dbReference type="InterPro" id="IPR000859">
    <property type="entry name" value="CUB_dom"/>
</dbReference>
<protein>
    <recommendedName>
        <fullName evidence="5">CUB domain-containing protein</fullName>
    </recommendedName>
</protein>
<evidence type="ECO:0000256" key="1">
    <source>
        <dbReference type="ARBA" id="ARBA00022737"/>
    </source>
</evidence>
<dbReference type="SUPFAM" id="SSF49854">
    <property type="entry name" value="Spermadhesin, CUB domain"/>
    <property type="match status" value="4"/>
</dbReference>
<dbReference type="GO" id="GO:0004252">
    <property type="term" value="F:serine-type endopeptidase activity"/>
    <property type="evidence" value="ECO:0000318"/>
    <property type="project" value="GO_Central"/>
</dbReference>
<reference evidence="6" key="2">
    <citation type="journal article" date="2008" name="Genome Biol.">
        <title>Improved genome assembly and evidence-based global gene model set for the chordate Ciona intestinalis: new insight into intron and operon populations.</title>
        <authorList>
            <person name="Satou Y."/>
            <person name="Mineta K."/>
            <person name="Ogasawara M."/>
            <person name="Sasakura Y."/>
            <person name="Shoguchi E."/>
            <person name="Ueno K."/>
            <person name="Yamada L."/>
            <person name="Matsumoto J."/>
            <person name="Wasserscheid J."/>
            <person name="Dewar K."/>
            <person name="Wiley G.B."/>
            <person name="Macmil S.L."/>
            <person name="Roe B.A."/>
            <person name="Zeller R.W."/>
            <person name="Hastings K.E."/>
            <person name="Lemaire P."/>
            <person name="Lindquist E."/>
            <person name="Endo T."/>
            <person name="Hotta K."/>
            <person name="Inaba K."/>
        </authorList>
    </citation>
    <scope>NUCLEOTIDE SEQUENCE [LARGE SCALE GENOMIC DNA]</scope>
    <source>
        <strain evidence="6">wild type</strain>
    </source>
</reference>
<name>F7AKU5_CIOIN</name>
<dbReference type="STRING" id="7719.ENSCINP00000003802"/>
<dbReference type="AlphaFoldDB" id="F7AKU5"/>
<reference evidence="7" key="1">
    <citation type="journal article" date="2002" name="Science">
        <title>The draft genome of Ciona intestinalis: insights into chordate and vertebrate origins.</title>
        <authorList>
            <person name="Dehal P."/>
            <person name="Satou Y."/>
            <person name="Campbell R.K."/>
            <person name="Chapman J."/>
            <person name="Degnan B."/>
            <person name="De Tomaso A."/>
            <person name="Davidson B."/>
            <person name="Di Gregorio A."/>
            <person name="Gelpke M."/>
            <person name="Goodstein D.M."/>
            <person name="Harafuji N."/>
            <person name="Hastings K.E."/>
            <person name="Ho I."/>
            <person name="Hotta K."/>
            <person name="Huang W."/>
            <person name="Kawashima T."/>
            <person name="Lemaire P."/>
            <person name="Martinez D."/>
            <person name="Meinertzhagen I.A."/>
            <person name="Necula S."/>
            <person name="Nonaka M."/>
            <person name="Putnam N."/>
            <person name="Rash S."/>
            <person name="Saiga H."/>
            <person name="Satake M."/>
            <person name="Terry A."/>
            <person name="Yamada L."/>
            <person name="Wang H.G."/>
            <person name="Awazu S."/>
            <person name="Azumi K."/>
            <person name="Boore J."/>
            <person name="Branno M."/>
            <person name="Chin-Bow S."/>
            <person name="DeSantis R."/>
            <person name="Doyle S."/>
            <person name="Francino P."/>
            <person name="Keys D.N."/>
            <person name="Haga S."/>
            <person name="Hayashi H."/>
            <person name="Hino K."/>
            <person name="Imai K.S."/>
            <person name="Inaba K."/>
            <person name="Kano S."/>
            <person name="Kobayashi K."/>
            <person name="Kobayashi M."/>
            <person name="Lee B.I."/>
            <person name="Makabe K.W."/>
            <person name="Manohar C."/>
            <person name="Matassi G."/>
            <person name="Medina M."/>
            <person name="Mochizuki Y."/>
            <person name="Mount S."/>
            <person name="Morishita T."/>
            <person name="Miura S."/>
            <person name="Nakayama A."/>
            <person name="Nishizaka S."/>
            <person name="Nomoto H."/>
            <person name="Ohta F."/>
            <person name="Oishi K."/>
            <person name="Rigoutsos I."/>
            <person name="Sano M."/>
            <person name="Sasaki A."/>
            <person name="Sasakura Y."/>
            <person name="Shoguchi E."/>
            <person name="Shin-i T."/>
            <person name="Spagnuolo A."/>
            <person name="Stainier D."/>
            <person name="Suzuki M.M."/>
            <person name="Tassy O."/>
            <person name="Takatori N."/>
            <person name="Tokuoka M."/>
            <person name="Yagi K."/>
            <person name="Yoshizaki F."/>
            <person name="Wada S."/>
            <person name="Zhang C."/>
            <person name="Hyatt P.D."/>
            <person name="Larimer F."/>
            <person name="Detter C."/>
            <person name="Doggett N."/>
            <person name="Glavina T."/>
            <person name="Hawkins T."/>
            <person name="Richardson P."/>
            <person name="Lucas S."/>
            <person name="Kohara Y."/>
            <person name="Levine M."/>
            <person name="Satoh N."/>
            <person name="Rokhsar D.S."/>
        </authorList>
    </citation>
    <scope>NUCLEOTIDE SEQUENCE [LARGE SCALE GENOMIC DNA]</scope>
</reference>
<evidence type="ECO:0000313" key="6">
    <source>
        <dbReference type="Ensembl" id="ENSCINP00000003802.3"/>
    </source>
</evidence>
<dbReference type="Gene3D" id="2.60.120.290">
    <property type="entry name" value="Spermadhesin, CUB domain"/>
    <property type="match status" value="4"/>
</dbReference>
<feature type="signal peptide" evidence="4">
    <location>
        <begin position="1"/>
        <end position="21"/>
    </location>
</feature>
<proteinExistence type="predicted"/>
<evidence type="ECO:0000256" key="3">
    <source>
        <dbReference type="PROSITE-ProRule" id="PRU00059"/>
    </source>
</evidence>
<feature type="domain" description="CUB" evidence="5">
    <location>
        <begin position="279"/>
        <end position="385"/>
    </location>
</feature>
<organism evidence="6 7">
    <name type="scientific">Ciona intestinalis</name>
    <name type="common">Transparent sea squirt</name>
    <name type="synonym">Ascidia intestinalis</name>
    <dbReference type="NCBI Taxonomy" id="7719"/>
    <lineage>
        <taxon>Eukaryota</taxon>
        <taxon>Metazoa</taxon>
        <taxon>Chordata</taxon>
        <taxon>Tunicata</taxon>
        <taxon>Ascidiacea</taxon>
        <taxon>Phlebobranchia</taxon>
        <taxon>Cionidae</taxon>
        <taxon>Ciona</taxon>
    </lineage>
</organism>
<dbReference type="EMBL" id="EAAA01002855">
    <property type="status" value="NOT_ANNOTATED_CDS"/>
    <property type="molecule type" value="Genomic_DNA"/>
</dbReference>
<reference evidence="6" key="4">
    <citation type="submission" date="2025-09" db="UniProtKB">
        <authorList>
            <consortium name="Ensembl"/>
        </authorList>
    </citation>
    <scope>IDENTIFICATION</scope>
</reference>
<feature type="chain" id="PRO_5003348641" description="CUB domain-containing protein" evidence="4">
    <location>
        <begin position="22"/>
        <end position="524"/>
    </location>
</feature>
<keyword evidence="7" id="KW-1185">Reference proteome</keyword>
<dbReference type="PANTHER" id="PTHR24251:SF37">
    <property type="entry name" value="CUB DOMAIN-CONTAINING PROTEIN"/>
    <property type="match status" value="1"/>
</dbReference>
<dbReference type="PROSITE" id="PS01180">
    <property type="entry name" value="CUB"/>
    <property type="match status" value="4"/>
</dbReference>
<dbReference type="InterPro" id="IPR035914">
    <property type="entry name" value="Sperma_CUB_dom_sf"/>
</dbReference>